<dbReference type="Pfam" id="PF01807">
    <property type="entry name" value="Zn_ribbon_DnaG"/>
    <property type="match status" value="1"/>
</dbReference>
<organism evidence="6 7">
    <name type="scientific">Blautia hansenii</name>
    <name type="common">Ruminococcus hansenii</name>
    <dbReference type="NCBI Taxonomy" id="1322"/>
    <lineage>
        <taxon>Bacteria</taxon>
        <taxon>Bacillati</taxon>
        <taxon>Bacillota</taxon>
        <taxon>Clostridia</taxon>
        <taxon>Lachnospirales</taxon>
        <taxon>Lachnospiraceae</taxon>
        <taxon>Blautia</taxon>
    </lineage>
</organism>
<evidence type="ECO:0000256" key="4">
    <source>
        <dbReference type="SAM" id="MobiDB-lite"/>
    </source>
</evidence>
<dbReference type="SUPFAM" id="SSF57783">
    <property type="entry name" value="Zinc beta-ribbon"/>
    <property type="match status" value="1"/>
</dbReference>
<dbReference type="InterPro" id="IPR036977">
    <property type="entry name" value="DNA_primase_Znf_CHC2"/>
</dbReference>
<name>A0ABX2I5D0_BLAHA</name>
<evidence type="ECO:0000313" key="7">
    <source>
        <dbReference type="Proteomes" id="UP000822142"/>
    </source>
</evidence>
<dbReference type="Gene3D" id="3.90.580.10">
    <property type="entry name" value="Zinc finger, CHC2-type domain"/>
    <property type="match status" value="1"/>
</dbReference>
<dbReference type="SMART" id="SM00400">
    <property type="entry name" value="ZnF_CHCC"/>
    <property type="match status" value="1"/>
</dbReference>
<evidence type="ECO:0000256" key="1">
    <source>
        <dbReference type="ARBA" id="ARBA00022723"/>
    </source>
</evidence>
<gene>
    <name evidence="6" type="ORF">G5A70_04800</name>
</gene>
<dbReference type="InterPro" id="IPR002694">
    <property type="entry name" value="Znf_CHC2"/>
</dbReference>
<accession>A0ABX2I5D0</accession>
<evidence type="ECO:0000256" key="2">
    <source>
        <dbReference type="ARBA" id="ARBA00022771"/>
    </source>
</evidence>
<feature type="compositionally biased region" description="Basic and acidic residues" evidence="4">
    <location>
        <begin position="223"/>
        <end position="234"/>
    </location>
</feature>
<evidence type="ECO:0000259" key="5">
    <source>
        <dbReference type="SMART" id="SM00400"/>
    </source>
</evidence>
<keyword evidence="1" id="KW-0479">Metal-binding</keyword>
<comment type="caution">
    <text evidence="6">The sequence shown here is derived from an EMBL/GenBank/DDBJ whole genome shotgun (WGS) entry which is preliminary data.</text>
</comment>
<reference evidence="6 7" key="1">
    <citation type="journal article" date="2020" name="Cell Host Microbe">
        <title>Functional and Genomic Variation between Human-Derived Isolates of Lachnospiraceae Reveals Inter- and Intra-Species Diversity.</title>
        <authorList>
            <person name="Sorbara M.T."/>
            <person name="Littmann E.R."/>
            <person name="Fontana E."/>
            <person name="Moody T.U."/>
            <person name="Kohout C.E."/>
            <person name="Gjonbalaj M."/>
            <person name="Eaton V."/>
            <person name="Seok R."/>
            <person name="Leiner I.M."/>
            <person name="Pamer E.G."/>
        </authorList>
    </citation>
    <scope>NUCLEOTIDE SEQUENCE [LARGE SCALE GENOMIC DNA]</scope>
    <source>
        <strain evidence="6 7">MSK.15.26</strain>
    </source>
</reference>
<keyword evidence="2" id="KW-0863">Zinc-finger</keyword>
<evidence type="ECO:0000256" key="3">
    <source>
        <dbReference type="ARBA" id="ARBA00022833"/>
    </source>
</evidence>
<proteinExistence type="predicted"/>
<dbReference type="Proteomes" id="UP000822142">
    <property type="component" value="Unassembled WGS sequence"/>
</dbReference>
<evidence type="ECO:0000313" key="6">
    <source>
        <dbReference type="EMBL" id="NSJ85499.1"/>
    </source>
</evidence>
<keyword evidence="3" id="KW-0862">Zinc</keyword>
<dbReference type="PANTHER" id="PTHR30313:SF2">
    <property type="entry name" value="DNA PRIMASE"/>
    <property type="match status" value="1"/>
</dbReference>
<dbReference type="PANTHER" id="PTHR30313">
    <property type="entry name" value="DNA PRIMASE"/>
    <property type="match status" value="1"/>
</dbReference>
<keyword evidence="7" id="KW-1185">Reference proteome</keyword>
<protein>
    <submittedName>
        <fullName evidence="6">DNA primase</fullName>
    </submittedName>
</protein>
<dbReference type="InterPro" id="IPR050219">
    <property type="entry name" value="DnaG_primase"/>
</dbReference>
<dbReference type="RefSeq" id="WP_173748518.1">
    <property type="nucleotide sequence ID" value="NZ_JAAITA010000004.1"/>
</dbReference>
<feature type="region of interest" description="Disordered" evidence="4">
    <location>
        <begin position="205"/>
        <end position="239"/>
    </location>
</feature>
<dbReference type="EMBL" id="JAAITA010000004">
    <property type="protein sequence ID" value="NSJ85499.1"/>
    <property type="molecule type" value="Genomic_DNA"/>
</dbReference>
<sequence>MGLFDEVKQNVTVRQAAEIYGLKPNRSGLIRCIFHNDKLPSMKVDRRYYCFGCGCTGDAIDFTAQLFGLGLRDAAMKLADDFGINYSARGRDSPAGRRNVLIRKPEPTPEEQWEKEYMRCLKAYLDYRILLQDWKEQYRPRTRTEEWDERFIIALRELVIVNYYLDMLLFGESADKEAIVREKGEEIENIERKCKRYFNERGKRFNKENDSHGKSGGLSGNQRDPEYDRKRDSQKFNGELCDRIKKRSIVSR</sequence>
<feature type="domain" description="Zinc finger CHC2-type" evidence="5">
    <location>
        <begin position="32"/>
        <end position="79"/>
    </location>
</feature>